<dbReference type="InterPro" id="IPR013078">
    <property type="entry name" value="His_Pase_superF_clade-1"/>
</dbReference>
<dbReference type="SMART" id="SM00855">
    <property type="entry name" value="PGAM"/>
    <property type="match status" value="1"/>
</dbReference>
<dbReference type="InterPro" id="IPR051695">
    <property type="entry name" value="Phosphoglycerate_Mutase"/>
</dbReference>
<name>A0A0R1XG51_9LACO</name>
<feature type="binding site" evidence="3">
    <location>
        <begin position="87"/>
        <end position="90"/>
    </location>
    <ligand>
        <name>substrate</name>
    </ligand>
</feature>
<dbReference type="GeneID" id="78509598"/>
<dbReference type="AlphaFoldDB" id="A0A0R1XG51"/>
<dbReference type="Pfam" id="PF00300">
    <property type="entry name" value="His_Phos_1"/>
    <property type="match status" value="1"/>
</dbReference>
<gene>
    <name evidence="4" type="ORF">FC91_GL001172</name>
</gene>
<evidence type="ECO:0000256" key="1">
    <source>
        <dbReference type="ARBA" id="ARBA00022801"/>
    </source>
</evidence>
<evidence type="ECO:0000256" key="3">
    <source>
        <dbReference type="PIRSR" id="PIRSR613078-2"/>
    </source>
</evidence>
<proteinExistence type="predicted"/>
<comment type="caution">
    <text evidence="4">The sequence shown here is derived from an EMBL/GenBank/DDBJ whole genome shotgun (WGS) entry which is preliminary data.</text>
</comment>
<dbReference type="Proteomes" id="UP000050949">
    <property type="component" value="Unassembled WGS sequence"/>
</dbReference>
<feature type="active site" description="Tele-phosphohistidine intermediate" evidence="2">
    <location>
        <position position="11"/>
    </location>
</feature>
<dbReference type="GO" id="GO:0004331">
    <property type="term" value="F:fructose-2,6-bisphosphate 2-phosphatase activity"/>
    <property type="evidence" value="ECO:0007669"/>
    <property type="project" value="TreeGrafter"/>
</dbReference>
<dbReference type="PATRIC" id="fig|1122147.4.peg.1212"/>
<accession>A0A0R1XG51</accession>
<dbReference type="GO" id="GO:0045820">
    <property type="term" value="P:negative regulation of glycolytic process"/>
    <property type="evidence" value="ECO:0007669"/>
    <property type="project" value="TreeGrafter"/>
</dbReference>
<organism evidence="4 5">
    <name type="scientific">Schleiferilactobacillus harbinensis DSM 16991</name>
    <dbReference type="NCBI Taxonomy" id="1122147"/>
    <lineage>
        <taxon>Bacteria</taxon>
        <taxon>Bacillati</taxon>
        <taxon>Bacillota</taxon>
        <taxon>Bacilli</taxon>
        <taxon>Lactobacillales</taxon>
        <taxon>Lactobacillaceae</taxon>
        <taxon>Schleiferilactobacillus</taxon>
    </lineage>
</organism>
<dbReference type="RefSeq" id="WP_027827800.1">
    <property type="nucleotide sequence ID" value="NZ_AUEH01000007.1"/>
</dbReference>
<dbReference type="GO" id="GO:0005829">
    <property type="term" value="C:cytosol"/>
    <property type="evidence" value="ECO:0007669"/>
    <property type="project" value="TreeGrafter"/>
</dbReference>
<dbReference type="PANTHER" id="PTHR46517:SF1">
    <property type="entry name" value="FRUCTOSE-2,6-BISPHOSPHATASE TIGAR"/>
    <property type="match status" value="1"/>
</dbReference>
<protein>
    <submittedName>
        <fullName evidence="4">Phosphoglycerate mutase family protein</fullName>
    </submittedName>
</protein>
<dbReference type="OrthoDB" id="4131070at2"/>
<dbReference type="eggNOG" id="COG0406">
    <property type="taxonomic scope" value="Bacteria"/>
</dbReference>
<evidence type="ECO:0000313" key="5">
    <source>
        <dbReference type="Proteomes" id="UP000050949"/>
    </source>
</evidence>
<keyword evidence="1" id="KW-0378">Hydrolase</keyword>
<dbReference type="InterPro" id="IPR029033">
    <property type="entry name" value="His_PPase_superfam"/>
</dbReference>
<dbReference type="SUPFAM" id="SSF53254">
    <property type="entry name" value="Phosphoglycerate mutase-like"/>
    <property type="match status" value="1"/>
</dbReference>
<evidence type="ECO:0000256" key="2">
    <source>
        <dbReference type="PIRSR" id="PIRSR613078-1"/>
    </source>
</evidence>
<dbReference type="EMBL" id="AZFW01000020">
    <property type="protein sequence ID" value="KRM29008.1"/>
    <property type="molecule type" value="Genomic_DNA"/>
</dbReference>
<dbReference type="GO" id="GO:0043456">
    <property type="term" value="P:regulation of pentose-phosphate shunt"/>
    <property type="evidence" value="ECO:0007669"/>
    <property type="project" value="TreeGrafter"/>
</dbReference>
<evidence type="ECO:0000313" key="4">
    <source>
        <dbReference type="EMBL" id="KRM29008.1"/>
    </source>
</evidence>
<dbReference type="PANTHER" id="PTHR46517">
    <property type="entry name" value="FRUCTOSE-2,6-BISPHOSPHATASE TIGAR"/>
    <property type="match status" value="1"/>
</dbReference>
<feature type="binding site" evidence="3">
    <location>
        <begin position="10"/>
        <end position="17"/>
    </location>
    <ligand>
        <name>substrate</name>
    </ligand>
</feature>
<feature type="binding site" evidence="3">
    <location>
        <position position="60"/>
    </location>
    <ligand>
        <name>substrate</name>
    </ligand>
</feature>
<dbReference type="CDD" id="cd07067">
    <property type="entry name" value="HP_PGM_like"/>
    <property type="match status" value="1"/>
</dbReference>
<feature type="active site" description="Proton donor/acceptor" evidence="2">
    <location>
        <position position="87"/>
    </location>
</feature>
<dbReference type="Gene3D" id="3.40.50.1240">
    <property type="entry name" value="Phosphoglycerate mutase-like"/>
    <property type="match status" value="1"/>
</dbReference>
<reference evidence="4 5" key="1">
    <citation type="journal article" date="2015" name="Genome Announc.">
        <title>Expanding the biotechnology potential of lactobacilli through comparative genomics of 213 strains and associated genera.</title>
        <authorList>
            <person name="Sun Z."/>
            <person name="Harris H.M."/>
            <person name="McCann A."/>
            <person name="Guo C."/>
            <person name="Argimon S."/>
            <person name="Zhang W."/>
            <person name="Yang X."/>
            <person name="Jeffery I.B."/>
            <person name="Cooney J.C."/>
            <person name="Kagawa T.F."/>
            <person name="Liu W."/>
            <person name="Song Y."/>
            <person name="Salvetti E."/>
            <person name="Wrobel A."/>
            <person name="Rasinkangas P."/>
            <person name="Parkhill J."/>
            <person name="Rea M.C."/>
            <person name="O'Sullivan O."/>
            <person name="Ritari J."/>
            <person name="Douillard F.P."/>
            <person name="Paul Ross R."/>
            <person name="Yang R."/>
            <person name="Briner A.E."/>
            <person name="Felis G.E."/>
            <person name="de Vos W.M."/>
            <person name="Barrangou R."/>
            <person name="Klaenhammer T.R."/>
            <person name="Caufield P.W."/>
            <person name="Cui Y."/>
            <person name="Zhang H."/>
            <person name="O'Toole P.W."/>
        </authorList>
    </citation>
    <scope>NUCLEOTIDE SEQUENCE [LARGE SCALE GENOMIC DNA]</scope>
    <source>
        <strain evidence="4 5">DSM 16991</strain>
    </source>
</reference>
<sequence>MKTVNVYLIRHGQTYFNKYNKMQGWSDSPLTPAGIAGAHTVGERLSHMTFTHAYSSDTTRAQHTMDIILSHNLNTTIPYKTTPLFREQFYGYFEGADSAQTWYAIAMPHGQRNFGSLLQHHSLDETKDFMHAADPFHDAENAVTYWTRLMKGFKMLREENRHGDNVLLVSHGTTIRSITDKFGKGQFPVEESPKNASITKLQLTDSGITVVYYNNTAGLLQ</sequence>